<name>A0A2S2PBD1_SCHGA</name>
<dbReference type="EC" id="3.1.1.-" evidence="5"/>
<dbReference type="Gene3D" id="3.40.50.1820">
    <property type="entry name" value="alpha/beta hydrolase"/>
    <property type="match status" value="1"/>
</dbReference>
<evidence type="ECO:0000313" key="8">
    <source>
        <dbReference type="EMBL" id="MBY26759.1"/>
    </source>
</evidence>
<keyword evidence="6" id="KW-0472">Membrane</keyword>
<keyword evidence="2" id="KW-0719">Serine esterase</keyword>
<proteinExistence type="inferred from homology"/>
<feature type="transmembrane region" description="Helical" evidence="6">
    <location>
        <begin position="30"/>
        <end position="50"/>
    </location>
</feature>
<dbReference type="Pfam" id="PF00135">
    <property type="entry name" value="COesterase"/>
    <property type="match status" value="1"/>
</dbReference>
<dbReference type="PANTHER" id="PTHR43142">
    <property type="entry name" value="CARBOXYLIC ESTER HYDROLASE"/>
    <property type="match status" value="1"/>
</dbReference>
<evidence type="ECO:0000256" key="3">
    <source>
        <dbReference type="ARBA" id="ARBA00022801"/>
    </source>
</evidence>
<keyword evidence="6" id="KW-1133">Transmembrane helix</keyword>
<evidence type="ECO:0000256" key="1">
    <source>
        <dbReference type="ARBA" id="ARBA00005964"/>
    </source>
</evidence>
<dbReference type="InterPro" id="IPR029058">
    <property type="entry name" value="AB_hydrolase_fold"/>
</dbReference>
<gene>
    <name evidence="8" type="primary">ESTF_3</name>
    <name evidence="8" type="ORF">g.71315</name>
</gene>
<dbReference type="PROSITE" id="PS00941">
    <property type="entry name" value="CARBOXYLESTERASE_B_2"/>
    <property type="match status" value="1"/>
</dbReference>
<keyword evidence="4" id="KW-0325">Glycoprotein</keyword>
<keyword evidence="6" id="KW-0812">Transmembrane</keyword>
<dbReference type="AlphaFoldDB" id="A0A2S2PBD1"/>
<dbReference type="GO" id="GO:0052689">
    <property type="term" value="F:carboxylic ester hydrolase activity"/>
    <property type="evidence" value="ECO:0007669"/>
    <property type="project" value="UniProtKB-KW"/>
</dbReference>
<dbReference type="InterPro" id="IPR019826">
    <property type="entry name" value="Carboxylesterase_B_AS"/>
</dbReference>
<protein>
    <recommendedName>
        <fullName evidence="5">Carboxylic ester hydrolase</fullName>
        <ecNumber evidence="5">3.1.1.-</ecNumber>
    </recommendedName>
</protein>
<reference evidence="8" key="1">
    <citation type="submission" date="2018-04" db="EMBL/GenBank/DDBJ databases">
        <title>Transcriptome of Schizaphis graminum biotype I.</title>
        <authorList>
            <person name="Scully E.D."/>
            <person name="Geib S.M."/>
            <person name="Palmer N.A."/>
            <person name="Koch K."/>
            <person name="Bradshaw J."/>
            <person name="Heng-Moss T."/>
            <person name="Sarath G."/>
        </authorList>
    </citation>
    <scope>NUCLEOTIDE SEQUENCE</scope>
</reference>
<dbReference type="SUPFAM" id="SSF53474">
    <property type="entry name" value="alpha/beta-Hydrolases"/>
    <property type="match status" value="1"/>
</dbReference>
<keyword evidence="3 5" id="KW-0378">Hydrolase</keyword>
<sequence>MTQCIIYICNILYLMYFSRTWILNQEQGKLVYAVIILFLSSVFCEVEVNITKGILKGQILKSRNERPYYSFTGIPYAKPPVGKLRFEAPEPVDPWDGILDATKHSNACVQKHETNSSEDCLYLNVYTPSIDADFPVMFWIHGGAFYLGHSSPNMFGPDYFMDTNVVLVSINFRLGILGFLSTEDDIIPGNYGMKDQVLALRWVQENIAKFGGDPGKVTIFGGSSGGASTGYHMLSPMSKGLFHKAILQSGTPLFRWSTYLQGVARDRSKIISRIAGCDGNSSSKNMLKCLKMLPERFFSDVYEKLWEWRSYPTVLFSPVVEQCDSGREAFLCRHQLSEFKQESFVPAIIGLNSAEGGMIVSSLYNDTSIRYPELYTRFNRLLSIILSHQHFTLDLDEIGENVFKKYFPSGKIGDHSHFKTVEMITDGRYLHGILDMAFKLVSPVYFYLYDYQNEFSFNTLYGKCNKKLGITHGDELTSLFKSDTINPRKLNLRDTAVSKLMVNVWTTFATAKLPTIDGTINGPAWPTFDSQRQSILHIHSDHPDIIQNPFEEKYIFWNKLPLLSNFKKVISKNKFSLDHMKNEL</sequence>
<organism evidence="8">
    <name type="scientific">Schizaphis graminum</name>
    <name type="common">Green bug aphid</name>
    <dbReference type="NCBI Taxonomy" id="13262"/>
    <lineage>
        <taxon>Eukaryota</taxon>
        <taxon>Metazoa</taxon>
        <taxon>Ecdysozoa</taxon>
        <taxon>Arthropoda</taxon>
        <taxon>Hexapoda</taxon>
        <taxon>Insecta</taxon>
        <taxon>Pterygota</taxon>
        <taxon>Neoptera</taxon>
        <taxon>Paraneoptera</taxon>
        <taxon>Hemiptera</taxon>
        <taxon>Sternorrhyncha</taxon>
        <taxon>Aphidomorpha</taxon>
        <taxon>Aphidoidea</taxon>
        <taxon>Aphididae</taxon>
        <taxon>Aphidini</taxon>
        <taxon>Schizaphis</taxon>
    </lineage>
</organism>
<evidence type="ECO:0000256" key="2">
    <source>
        <dbReference type="ARBA" id="ARBA00022487"/>
    </source>
</evidence>
<evidence type="ECO:0000256" key="4">
    <source>
        <dbReference type="ARBA" id="ARBA00023180"/>
    </source>
</evidence>
<dbReference type="EMBL" id="GGMR01014140">
    <property type="protein sequence ID" value="MBY26759.1"/>
    <property type="molecule type" value="Transcribed_RNA"/>
</dbReference>
<evidence type="ECO:0000259" key="7">
    <source>
        <dbReference type="Pfam" id="PF00135"/>
    </source>
</evidence>
<evidence type="ECO:0000256" key="5">
    <source>
        <dbReference type="RuleBase" id="RU361235"/>
    </source>
</evidence>
<dbReference type="PANTHER" id="PTHR43142:SF1">
    <property type="entry name" value="CARBOXYLIC ESTER HYDROLASE"/>
    <property type="match status" value="1"/>
</dbReference>
<evidence type="ECO:0000256" key="6">
    <source>
        <dbReference type="SAM" id="Phobius"/>
    </source>
</evidence>
<comment type="similarity">
    <text evidence="1 5">Belongs to the type-B carboxylesterase/lipase family.</text>
</comment>
<dbReference type="InterPro" id="IPR019819">
    <property type="entry name" value="Carboxylesterase_B_CS"/>
</dbReference>
<feature type="domain" description="Carboxylesterase type B" evidence="7">
    <location>
        <begin position="47"/>
        <end position="557"/>
    </location>
</feature>
<feature type="transmembrane region" description="Helical" evidence="6">
    <location>
        <begin position="5"/>
        <end position="24"/>
    </location>
</feature>
<accession>A0A2S2PBD1</accession>
<dbReference type="PROSITE" id="PS00122">
    <property type="entry name" value="CARBOXYLESTERASE_B_1"/>
    <property type="match status" value="1"/>
</dbReference>
<dbReference type="InterPro" id="IPR002018">
    <property type="entry name" value="CarbesteraseB"/>
</dbReference>